<reference evidence="4" key="1">
    <citation type="journal article" date="2014" name="Science">
        <title>The coffee genome provides insight into the convergent evolution of caffeine biosynthesis.</title>
        <authorList>
            <person name="Denoeud F."/>
            <person name="Carretero-Paulet L."/>
            <person name="Dereeper A."/>
            <person name="Droc G."/>
            <person name="Guyot R."/>
            <person name="Pietrella M."/>
            <person name="Zheng C."/>
            <person name="Alberti A."/>
            <person name="Anthony F."/>
            <person name="Aprea G."/>
            <person name="Aury J.M."/>
            <person name="Bento P."/>
            <person name="Bernard M."/>
            <person name="Bocs S."/>
            <person name="Campa C."/>
            <person name="Cenci A."/>
            <person name="Combes M.C."/>
            <person name="Crouzillat D."/>
            <person name="Da Silva C."/>
            <person name="Daddiego L."/>
            <person name="De Bellis F."/>
            <person name="Dussert S."/>
            <person name="Garsmeur O."/>
            <person name="Gayraud T."/>
            <person name="Guignon V."/>
            <person name="Jahn K."/>
            <person name="Jamilloux V."/>
            <person name="Joet T."/>
            <person name="Labadie K."/>
            <person name="Lan T."/>
            <person name="Leclercq J."/>
            <person name="Lepelley M."/>
            <person name="Leroy T."/>
            <person name="Li L.T."/>
            <person name="Librado P."/>
            <person name="Lopez L."/>
            <person name="Munoz A."/>
            <person name="Noel B."/>
            <person name="Pallavicini A."/>
            <person name="Perrotta G."/>
            <person name="Poncet V."/>
            <person name="Pot D."/>
            <person name="Priyono X."/>
            <person name="Rigoreau M."/>
            <person name="Rouard M."/>
            <person name="Rozas J."/>
            <person name="Tranchant-Dubreuil C."/>
            <person name="VanBuren R."/>
            <person name="Zhang Q."/>
            <person name="Andrade A.C."/>
            <person name="Argout X."/>
            <person name="Bertrand B."/>
            <person name="de Kochko A."/>
            <person name="Graziosi G."/>
            <person name="Henry R.J."/>
            <person name="Jayarama X."/>
            <person name="Ming R."/>
            <person name="Nagai C."/>
            <person name="Rounsley S."/>
            <person name="Sankoff D."/>
            <person name="Giuliano G."/>
            <person name="Albert V.A."/>
            <person name="Wincker P."/>
            <person name="Lashermes P."/>
        </authorList>
    </citation>
    <scope>NUCLEOTIDE SEQUENCE [LARGE SCALE GENOMIC DNA]</scope>
    <source>
        <strain evidence="4">cv. DH200-94</strain>
    </source>
</reference>
<evidence type="ECO:0000259" key="2">
    <source>
        <dbReference type="Pfam" id="PF21505"/>
    </source>
</evidence>
<name>A0A068V2Y0_COFCA</name>
<dbReference type="InterPro" id="IPR048570">
    <property type="entry name" value="PSMD1_RPN2_N"/>
</dbReference>
<sequence>MQIQCLLVRVFQKLPSPDYLSICQLLMFLDTLEDIAAVFEKLLRTKSKNDALFGFQIAFDLRVIKILKETIYVTRLSKIKGILSGETSIQLTLQFLYIVGFLHIRLHLIILNTIKQSVEMRNNICHNANSIMHAITTVNTLLCTYFPHRFICCIMIKFLLRSGLALVYGLFANLKNAHVRYSLALALGISCAGTGLSKAISLLKPLTSDVPVIPLLVHSSSFFPISQ</sequence>
<dbReference type="PANTHER" id="PTHR10943">
    <property type="entry name" value="26S PROTEASOME NON-ATPASE REGULATORY SUBUNIT"/>
    <property type="match status" value="1"/>
</dbReference>
<keyword evidence="1" id="KW-0677">Repeat</keyword>
<evidence type="ECO:0000313" key="4">
    <source>
        <dbReference type="Proteomes" id="UP000295252"/>
    </source>
</evidence>
<dbReference type="GO" id="GO:0008540">
    <property type="term" value="C:proteasome regulatory particle, base subcomplex"/>
    <property type="evidence" value="ECO:0007669"/>
    <property type="project" value="TreeGrafter"/>
</dbReference>
<dbReference type="STRING" id="49390.A0A068V2Y0"/>
<dbReference type="InParanoid" id="A0A068V2Y0"/>
<dbReference type="Pfam" id="PF21505">
    <property type="entry name" value="RPN2_N"/>
    <property type="match status" value="1"/>
</dbReference>
<dbReference type="PhylomeDB" id="A0A068V2Y0"/>
<dbReference type="AlphaFoldDB" id="A0A068V2Y0"/>
<organism evidence="3 4">
    <name type="scientific">Coffea canephora</name>
    <name type="common">Robusta coffee</name>
    <dbReference type="NCBI Taxonomy" id="49390"/>
    <lineage>
        <taxon>Eukaryota</taxon>
        <taxon>Viridiplantae</taxon>
        <taxon>Streptophyta</taxon>
        <taxon>Embryophyta</taxon>
        <taxon>Tracheophyta</taxon>
        <taxon>Spermatophyta</taxon>
        <taxon>Magnoliopsida</taxon>
        <taxon>eudicotyledons</taxon>
        <taxon>Gunneridae</taxon>
        <taxon>Pentapetalae</taxon>
        <taxon>asterids</taxon>
        <taxon>lamiids</taxon>
        <taxon>Gentianales</taxon>
        <taxon>Rubiaceae</taxon>
        <taxon>Ixoroideae</taxon>
        <taxon>Gardenieae complex</taxon>
        <taxon>Bertiereae - Coffeeae clade</taxon>
        <taxon>Coffeeae</taxon>
        <taxon>Coffea</taxon>
    </lineage>
</organism>
<dbReference type="Gene3D" id="1.25.10.10">
    <property type="entry name" value="Leucine-rich Repeat Variant"/>
    <property type="match status" value="1"/>
</dbReference>
<accession>A0A068V2Y0</accession>
<proteinExistence type="predicted"/>
<dbReference type="Gramene" id="CDP15145">
    <property type="protein sequence ID" value="CDP15145"/>
    <property type="gene ID" value="GSCOC_T00042735001"/>
</dbReference>
<keyword evidence="4" id="KW-1185">Reference proteome</keyword>
<evidence type="ECO:0000313" key="3">
    <source>
        <dbReference type="EMBL" id="CDP15145.1"/>
    </source>
</evidence>
<dbReference type="InterPro" id="IPR002015">
    <property type="entry name" value="Proteasome/cyclosome_rpt"/>
</dbReference>
<dbReference type="EMBL" id="HG739179">
    <property type="protein sequence ID" value="CDP15145.1"/>
    <property type="molecule type" value="Genomic_DNA"/>
</dbReference>
<dbReference type="OMA" id="NICHNAN"/>
<dbReference type="Proteomes" id="UP000295252">
    <property type="component" value="Chromosome V"/>
</dbReference>
<dbReference type="GO" id="GO:0034515">
    <property type="term" value="C:proteasome storage granule"/>
    <property type="evidence" value="ECO:0007669"/>
    <property type="project" value="TreeGrafter"/>
</dbReference>
<protein>
    <recommendedName>
        <fullName evidence="2">26S proteasome non-ATPase regulatory subunit 1/RPN2 N-terminal domain-containing protein</fullName>
    </recommendedName>
</protein>
<gene>
    <name evidence="3" type="ORF">GSCOC_T00042735001</name>
</gene>
<dbReference type="GO" id="GO:0005634">
    <property type="term" value="C:nucleus"/>
    <property type="evidence" value="ECO:0007669"/>
    <property type="project" value="TreeGrafter"/>
</dbReference>
<feature type="domain" description="26S proteasome non-ATPase regulatory subunit 1/RPN2 N-terminal" evidence="2">
    <location>
        <begin position="5"/>
        <end position="97"/>
    </location>
</feature>
<dbReference type="InterPro" id="IPR011989">
    <property type="entry name" value="ARM-like"/>
</dbReference>
<dbReference type="PANTHER" id="PTHR10943:SF2">
    <property type="entry name" value="26S PROTEASOME NON-ATPASE REGULATORY SUBUNIT 1"/>
    <property type="match status" value="1"/>
</dbReference>
<dbReference type="Pfam" id="PF01851">
    <property type="entry name" value="PC_rep"/>
    <property type="match status" value="1"/>
</dbReference>
<dbReference type="GO" id="GO:0043161">
    <property type="term" value="P:proteasome-mediated ubiquitin-dependent protein catabolic process"/>
    <property type="evidence" value="ECO:0007669"/>
    <property type="project" value="TreeGrafter"/>
</dbReference>
<evidence type="ECO:0000256" key="1">
    <source>
        <dbReference type="ARBA" id="ARBA00022737"/>
    </source>
</evidence>